<comment type="similarity">
    <text evidence="4 10">Belongs to the histone H4 family.</text>
</comment>
<dbReference type="FunFam" id="1.10.20.10:FF:000012">
    <property type="entry name" value="Histone H4"/>
    <property type="match status" value="1"/>
</dbReference>
<keyword evidence="8 10" id="KW-0539">Nucleus</keyword>
<sequence>MPSRPDIPDDASTRSSVTLGRSPKKPSKGRTSNHKNPTAEETDEDIDMMNPQDEPSTKPRIVSMSPEVPLSPRQSAMPPPPSPSPRHTRSGHVFPPRNPVVQTRKTRHVSPTIPARGTTGAGGKGLGHGSSLRRHRKVPRDAIQGVTKPAIRRLARRGGVKRISADIYDGMRGALKEFLETILRDAVMLLDSTPQKRKVVTVRDVVFALNLRGRTIYGFDDNGITPKRK</sequence>
<proteinExistence type="inferred from homology"/>
<dbReference type="InterPro" id="IPR009072">
    <property type="entry name" value="Histone-fold"/>
</dbReference>
<evidence type="ECO:0000256" key="4">
    <source>
        <dbReference type="ARBA" id="ARBA00006564"/>
    </source>
</evidence>
<dbReference type="InterPro" id="IPR001951">
    <property type="entry name" value="Histone_H4"/>
</dbReference>
<dbReference type="OrthoDB" id="5777208at2759"/>
<evidence type="ECO:0000256" key="5">
    <source>
        <dbReference type="ARBA" id="ARBA00011538"/>
    </source>
</evidence>
<keyword evidence="9 10" id="KW-0544">Nucleosome core</keyword>
<dbReference type="PRINTS" id="PR00623">
    <property type="entry name" value="HISTONEH4"/>
</dbReference>
<dbReference type="GO" id="GO:0046982">
    <property type="term" value="F:protein heterodimerization activity"/>
    <property type="evidence" value="ECO:0007669"/>
    <property type="project" value="InterPro"/>
</dbReference>
<keyword evidence="6 10" id="KW-0158">Chromosome</keyword>
<dbReference type="PANTHER" id="PTHR10484">
    <property type="entry name" value="HISTONE H4"/>
    <property type="match status" value="1"/>
</dbReference>
<comment type="caution">
    <text evidence="12">The sequence shown here is derived from an EMBL/GenBank/DDBJ whole genome shotgun (WGS) entry which is preliminary data.</text>
</comment>
<evidence type="ECO:0000256" key="2">
    <source>
        <dbReference type="ARBA" id="ARBA00004123"/>
    </source>
</evidence>
<dbReference type="EMBL" id="VIBQ01000012">
    <property type="protein sequence ID" value="KAB8342758.1"/>
    <property type="molecule type" value="Genomic_DNA"/>
</dbReference>
<reference evidence="12 13" key="1">
    <citation type="submission" date="2019-06" db="EMBL/GenBank/DDBJ databases">
        <title>A chromosomal-level reference genome of Carpinus fangiana (Coryloideae, Betulaceae).</title>
        <authorList>
            <person name="Yang X."/>
            <person name="Wang Z."/>
            <person name="Zhang L."/>
            <person name="Hao G."/>
            <person name="Liu J."/>
            <person name="Yang Y."/>
        </authorList>
    </citation>
    <scope>NUCLEOTIDE SEQUENCE [LARGE SCALE GENOMIC DNA]</scope>
    <source>
        <strain evidence="12">Cfa_2016G</strain>
        <tissue evidence="12">Leaf</tissue>
    </source>
</reference>
<evidence type="ECO:0000256" key="3">
    <source>
        <dbReference type="ARBA" id="ARBA00004286"/>
    </source>
</evidence>
<feature type="compositionally biased region" description="Gly residues" evidence="11">
    <location>
        <begin position="119"/>
        <end position="128"/>
    </location>
</feature>
<organism evidence="12 13">
    <name type="scientific">Carpinus fangiana</name>
    <dbReference type="NCBI Taxonomy" id="176857"/>
    <lineage>
        <taxon>Eukaryota</taxon>
        <taxon>Viridiplantae</taxon>
        <taxon>Streptophyta</taxon>
        <taxon>Embryophyta</taxon>
        <taxon>Tracheophyta</taxon>
        <taxon>Spermatophyta</taxon>
        <taxon>Magnoliopsida</taxon>
        <taxon>eudicotyledons</taxon>
        <taxon>Gunneridae</taxon>
        <taxon>Pentapetalae</taxon>
        <taxon>rosids</taxon>
        <taxon>fabids</taxon>
        <taxon>Fagales</taxon>
        <taxon>Betulaceae</taxon>
        <taxon>Carpinus</taxon>
    </lineage>
</organism>
<dbReference type="Proteomes" id="UP000327013">
    <property type="component" value="Unassembled WGS sequence"/>
</dbReference>
<comment type="function">
    <text evidence="1 10">Core component of nucleosome. Nucleosomes wrap and compact DNA into chromatin, limiting DNA accessibility to the cellular machineries which require DNA as a template. Histones thereby play a central role in transcription regulation, DNA repair, DNA replication and chromosomal stability. DNA accessibility is regulated via a complex set of post-translational modifications of histones, also called histone code, and nucleosome remodeling.</text>
</comment>
<dbReference type="GO" id="GO:0000786">
    <property type="term" value="C:nucleosome"/>
    <property type="evidence" value="ECO:0007669"/>
    <property type="project" value="UniProtKB-KW"/>
</dbReference>
<evidence type="ECO:0000256" key="8">
    <source>
        <dbReference type="ARBA" id="ARBA00023242"/>
    </source>
</evidence>
<comment type="subunit">
    <text evidence="5 10">The nucleosome is a histone octamer containing two molecules each of H2A, H2B, H3 and H4 assembled in one H3-H4 heterotetramer and two H2A-H2B heterodimers. The octamer wraps approximately 147 bp of DNA.</text>
</comment>
<feature type="region of interest" description="Disordered" evidence="11">
    <location>
        <begin position="1"/>
        <end position="136"/>
    </location>
</feature>
<evidence type="ECO:0000256" key="10">
    <source>
        <dbReference type="RuleBase" id="RU000528"/>
    </source>
</evidence>
<keyword evidence="7 10" id="KW-0238">DNA-binding</keyword>
<protein>
    <recommendedName>
        <fullName evidence="10">Histone H4</fullName>
    </recommendedName>
</protein>
<evidence type="ECO:0000256" key="1">
    <source>
        <dbReference type="ARBA" id="ARBA00002001"/>
    </source>
</evidence>
<keyword evidence="13" id="KW-1185">Reference proteome</keyword>
<accession>A0A5N6KS15</accession>
<evidence type="ECO:0000256" key="7">
    <source>
        <dbReference type="ARBA" id="ARBA00023125"/>
    </source>
</evidence>
<dbReference type="CDD" id="cd22912">
    <property type="entry name" value="HFD_H4"/>
    <property type="match status" value="1"/>
</dbReference>
<gene>
    <name evidence="12" type="ORF">FH972_022356</name>
</gene>
<evidence type="ECO:0000256" key="11">
    <source>
        <dbReference type="SAM" id="MobiDB-lite"/>
    </source>
</evidence>
<dbReference type="GO" id="GO:0003677">
    <property type="term" value="F:DNA binding"/>
    <property type="evidence" value="ECO:0007669"/>
    <property type="project" value="UniProtKB-KW"/>
</dbReference>
<dbReference type="GO" id="GO:0030527">
    <property type="term" value="F:structural constituent of chromatin"/>
    <property type="evidence" value="ECO:0007669"/>
    <property type="project" value="InterPro"/>
</dbReference>
<evidence type="ECO:0000313" key="12">
    <source>
        <dbReference type="EMBL" id="KAB8342758.1"/>
    </source>
</evidence>
<evidence type="ECO:0000256" key="9">
    <source>
        <dbReference type="ARBA" id="ARBA00023269"/>
    </source>
</evidence>
<dbReference type="AlphaFoldDB" id="A0A5N6KS15"/>
<evidence type="ECO:0000313" key="13">
    <source>
        <dbReference type="Proteomes" id="UP000327013"/>
    </source>
</evidence>
<evidence type="ECO:0000256" key="6">
    <source>
        <dbReference type="ARBA" id="ARBA00022454"/>
    </source>
</evidence>
<name>A0A5N6KS15_9ROSI</name>
<dbReference type="SMART" id="SM00417">
    <property type="entry name" value="H4"/>
    <property type="match status" value="1"/>
</dbReference>
<dbReference type="SUPFAM" id="SSF47113">
    <property type="entry name" value="Histone-fold"/>
    <property type="match status" value="1"/>
</dbReference>
<feature type="compositionally biased region" description="Basic residues" evidence="11">
    <location>
        <begin position="22"/>
        <end position="33"/>
    </location>
</feature>
<comment type="subcellular location">
    <subcellularLocation>
        <location evidence="3">Chromosome</location>
    </subcellularLocation>
    <subcellularLocation>
        <location evidence="2">Nucleus</location>
    </subcellularLocation>
</comment>
<dbReference type="GO" id="GO:0005634">
    <property type="term" value="C:nucleus"/>
    <property type="evidence" value="ECO:0007669"/>
    <property type="project" value="UniProtKB-SubCell"/>
</dbReference>
<dbReference type="Gene3D" id="1.10.20.10">
    <property type="entry name" value="Histone, subunit A"/>
    <property type="match status" value="1"/>
</dbReference>